<reference evidence="1 2" key="1">
    <citation type="journal article" date="2015" name="Genome Biol. Evol.">
        <title>The genome of winter moth (Operophtera brumata) provides a genomic perspective on sexual dimorphism and phenology.</title>
        <authorList>
            <person name="Derks M.F."/>
            <person name="Smit S."/>
            <person name="Salis L."/>
            <person name="Schijlen E."/>
            <person name="Bossers A."/>
            <person name="Mateman C."/>
            <person name="Pijl A.S."/>
            <person name="de Ridder D."/>
            <person name="Groenen M.A."/>
            <person name="Visser M.E."/>
            <person name="Megens H.J."/>
        </authorList>
    </citation>
    <scope>NUCLEOTIDE SEQUENCE [LARGE SCALE GENOMIC DNA]</scope>
    <source>
        <strain evidence="1">WM2013NL</strain>
        <tissue evidence="1">Head and thorax</tissue>
    </source>
</reference>
<dbReference type="Gene3D" id="2.20.25.240">
    <property type="match status" value="2"/>
</dbReference>
<dbReference type="EMBL" id="JTDY01003500">
    <property type="protein sequence ID" value="KOB69457.1"/>
    <property type="molecule type" value="Genomic_DNA"/>
</dbReference>
<sequence>MVNKYTFSPTNPGRYYCSKKAKDCKAKIFLNHDQTSVMVADNDHNHEPPVYTVTSQGHRQHIFYQPIRHEASLNVPRLHVLTDKARALLLLEKRERLQSEVTEEIKFINTSAKKKLLMVNKYTFAPMGQKHFYCSKKAKGCKARIYLTQDRSELGFT</sequence>
<evidence type="ECO:0000313" key="2">
    <source>
        <dbReference type="Proteomes" id="UP000037510"/>
    </source>
</evidence>
<gene>
    <name evidence="1" type="ORF">OBRU01_16776</name>
</gene>
<protein>
    <submittedName>
        <fullName evidence="1">Modifier of mdg4</fullName>
    </submittedName>
</protein>
<dbReference type="AlphaFoldDB" id="A0A0L7L1W0"/>
<keyword evidence="2" id="KW-1185">Reference proteome</keyword>
<dbReference type="Proteomes" id="UP000037510">
    <property type="component" value="Unassembled WGS sequence"/>
</dbReference>
<proteinExistence type="predicted"/>
<accession>A0A0L7L1W0</accession>
<name>A0A0L7L1W0_OPEBR</name>
<organism evidence="1 2">
    <name type="scientific">Operophtera brumata</name>
    <name type="common">Winter moth</name>
    <name type="synonym">Phalaena brumata</name>
    <dbReference type="NCBI Taxonomy" id="104452"/>
    <lineage>
        <taxon>Eukaryota</taxon>
        <taxon>Metazoa</taxon>
        <taxon>Ecdysozoa</taxon>
        <taxon>Arthropoda</taxon>
        <taxon>Hexapoda</taxon>
        <taxon>Insecta</taxon>
        <taxon>Pterygota</taxon>
        <taxon>Neoptera</taxon>
        <taxon>Endopterygota</taxon>
        <taxon>Lepidoptera</taxon>
        <taxon>Glossata</taxon>
        <taxon>Ditrysia</taxon>
        <taxon>Geometroidea</taxon>
        <taxon>Geometridae</taxon>
        <taxon>Larentiinae</taxon>
        <taxon>Operophtera</taxon>
    </lineage>
</organism>
<comment type="caution">
    <text evidence="1">The sequence shown here is derived from an EMBL/GenBank/DDBJ whole genome shotgun (WGS) entry which is preliminary data.</text>
</comment>
<evidence type="ECO:0000313" key="1">
    <source>
        <dbReference type="EMBL" id="KOB69457.1"/>
    </source>
</evidence>